<accession>A0ABV7UB52</accession>
<evidence type="ECO:0000313" key="2">
    <source>
        <dbReference type="Proteomes" id="UP001595539"/>
    </source>
</evidence>
<sequence length="58" mass="6317">MTEDLVSAAFGAATDEEALRIIDEGAEGSPEAKAFFDKAMSQLSKEHRDAIMNWDEGI</sequence>
<keyword evidence="2" id="KW-1185">Reference proteome</keyword>
<gene>
    <name evidence="1" type="ORF">ACFOM8_22705</name>
</gene>
<proteinExistence type="predicted"/>
<dbReference type="RefSeq" id="WP_377764653.1">
    <property type="nucleotide sequence ID" value="NZ_JBHRXY010000092.1"/>
</dbReference>
<comment type="caution">
    <text evidence="1">The sequence shown here is derived from an EMBL/GenBank/DDBJ whole genome shotgun (WGS) entry which is preliminary data.</text>
</comment>
<dbReference type="Proteomes" id="UP001595539">
    <property type="component" value="Unassembled WGS sequence"/>
</dbReference>
<evidence type="ECO:0000313" key="1">
    <source>
        <dbReference type="EMBL" id="MFC3632213.1"/>
    </source>
</evidence>
<organism evidence="1 2">
    <name type="scientific">Paracoccus angustae</name>
    <dbReference type="NCBI Taxonomy" id="1671480"/>
    <lineage>
        <taxon>Bacteria</taxon>
        <taxon>Pseudomonadati</taxon>
        <taxon>Pseudomonadota</taxon>
        <taxon>Alphaproteobacteria</taxon>
        <taxon>Rhodobacterales</taxon>
        <taxon>Paracoccaceae</taxon>
        <taxon>Paracoccus</taxon>
    </lineage>
</organism>
<protein>
    <submittedName>
        <fullName evidence="1">Uncharacterized protein</fullName>
    </submittedName>
</protein>
<dbReference type="EMBL" id="JBHRXY010000092">
    <property type="protein sequence ID" value="MFC3632213.1"/>
    <property type="molecule type" value="Genomic_DNA"/>
</dbReference>
<name>A0ABV7UB52_9RHOB</name>
<reference evidence="2" key="1">
    <citation type="journal article" date="2019" name="Int. J. Syst. Evol. Microbiol.">
        <title>The Global Catalogue of Microorganisms (GCM) 10K type strain sequencing project: providing services to taxonomists for standard genome sequencing and annotation.</title>
        <authorList>
            <consortium name="The Broad Institute Genomics Platform"/>
            <consortium name="The Broad Institute Genome Sequencing Center for Infectious Disease"/>
            <person name="Wu L."/>
            <person name="Ma J."/>
        </authorList>
    </citation>
    <scope>NUCLEOTIDE SEQUENCE [LARGE SCALE GENOMIC DNA]</scope>
    <source>
        <strain evidence="2">KCTC 42473</strain>
    </source>
</reference>